<proteinExistence type="predicted"/>
<reference evidence="2 3" key="1">
    <citation type="journal article" date="2023" name="Plants (Basel)">
        <title>Bridging the Gap: Combining Genomics and Transcriptomics Approaches to Understand Stylosanthes scabra, an Orphan Legume from the Brazilian Caatinga.</title>
        <authorList>
            <person name="Ferreira-Neto J.R.C."/>
            <person name="da Silva M.D."/>
            <person name="Binneck E."/>
            <person name="de Melo N.F."/>
            <person name="da Silva R.H."/>
            <person name="de Melo A.L.T.M."/>
            <person name="Pandolfi V."/>
            <person name="Bustamante F.O."/>
            <person name="Brasileiro-Vidal A.C."/>
            <person name="Benko-Iseppon A.M."/>
        </authorList>
    </citation>
    <scope>NUCLEOTIDE SEQUENCE [LARGE SCALE GENOMIC DNA]</scope>
    <source>
        <tissue evidence="2">Leaves</tissue>
    </source>
</reference>
<dbReference type="EMBL" id="JASCZI010000449">
    <property type="protein sequence ID" value="MED6111865.1"/>
    <property type="molecule type" value="Genomic_DNA"/>
</dbReference>
<protein>
    <recommendedName>
        <fullName evidence="1">FAR1 domain-containing protein</fullName>
    </recommendedName>
</protein>
<comment type="caution">
    <text evidence="2">The sequence shown here is derived from an EMBL/GenBank/DDBJ whole genome shotgun (WGS) entry which is preliminary data.</text>
</comment>
<name>A0ABU6QIX7_9FABA</name>
<evidence type="ECO:0000259" key="1">
    <source>
        <dbReference type="Pfam" id="PF03101"/>
    </source>
</evidence>
<evidence type="ECO:0000313" key="3">
    <source>
        <dbReference type="Proteomes" id="UP001341840"/>
    </source>
</evidence>
<keyword evidence="3" id="KW-1185">Reference proteome</keyword>
<dbReference type="PANTHER" id="PTHR46328:SF35">
    <property type="entry name" value="PROTEIN FAR1-RELATED SEQUENCE 5-LIKE"/>
    <property type="match status" value="1"/>
</dbReference>
<accession>A0ABU6QIX7</accession>
<dbReference type="InterPro" id="IPR004330">
    <property type="entry name" value="FAR1_DNA_bnd_dom"/>
</dbReference>
<dbReference type="Proteomes" id="UP001341840">
    <property type="component" value="Unassembled WGS sequence"/>
</dbReference>
<evidence type="ECO:0000313" key="2">
    <source>
        <dbReference type="EMBL" id="MED6111865.1"/>
    </source>
</evidence>
<organism evidence="2 3">
    <name type="scientific">Stylosanthes scabra</name>
    <dbReference type="NCBI Taxonomy" id="79078"/>
    <lineage>
        <taxon>Eukaryota</taxon>
        <taxon>Viridiplantae</taxon>
        <taxon>Streptophyta</taxon>
        <taxon>Embryophyta</taxon>
        <taxon>Tracheophyta</taxon>
        <taxon>Spermatophyta</taxon>
        <taxon>Magnoliopsida</taxon>
        <taxon>eudicotyledons</taxon>
        <taxon>Gunneridae</taxon>
        <taxon>Pentapetalae</taxon>
        <taxon>rosids</taxon>
        <taxon>fabids</taxon>
        <taxon>Fabales</taxon>
        <taxon>Fabaceae</taxon>
        <taxon>Papilionoideae</taxon>
        <taxon>50 kb inversion clade</taxon>
        <taxon>dalbergioids sensu lato</taxon>
        <taxon>Dalbergieae</taxon>
        <taxon>Pterocarpus clade</taxon>
        <taxon>Stylosanthes</taxon>
    </lineage>
</organism>
<feature type="domain" description="FAR1" evidence="1">
    <location>
        <begin position="2"/>
        <end position="84"/>
    </location>
</feature>
<dbReference type="PANTHER" id="PTHR46328">
    <property type="entry name" value="FAR-RED IMPAIRED RESPONSIVE (FAR1) FAMILY PROTEIN-RELATED"/>
    <property type="match status" value="1"/>
</dbReference>
<sequence>MKVGFVIKIRNTNHVKNDKGEKILINQSIHCNREGNRMSQAKAPRRSKKIAAAMCNARVYVKFNKDNSKWFYSIVEGKHSHYCSPKKSIQYHDYMHLSMYAKCVIEDKDEADI</sequence>
<dbReference type="Pfam" id="PF03101">
    <property type="entry name" value="FAR1"/>
    <property type="match status" value="1"/>
</dbReference>
<gene>
    <name evidence="2" type="ORF">PIB30_056304</name>
</gene>